<sequence>LLAPAIATAESGFPVSPVIARTWKAAEERLAADPGAAATFLVDGRAPKTGEVIRNPDLAPSLRAICAEGRDAFYRGPIAERIAACSETVGGLIDREDLADHTSTWDDPVSVRYRGYDVWELPPNGQGITALQMLAILEGFDLSSMERDSAELLHLMIEAKKLAYEDRARYYADPAFADVPVDGLISPEYAARRRDMIMRSFAWSRIPAGDPRLASGDTVYLTVVDEDRNAVSLIQSVYNDFGSGIVPPGTGFALQNRGS</sequence>
<dbReference type="PRINTS" id="PR01210">
    <property type="entry name" value="GGTRANSPTASE"/>
</dbReference>
<reference evidence="1" key="1">
    <citation type="journal article" date="2014" name="Front. Microbiol.">
        <title>High frequency of phylogenetically diverse reductive dehalogenase-homologous genes in deep subseafloor sedimentary metagenomes.</title>
        <authorList>
            <person name="Kawai M."/>
            <person name="Futagami T."/>
            <person name="Toyoda A."/>
            <person name="Takaki Y."/>
            <person name="Nishi S."/>
            <person name="Hori S."/>
            <person name="Arai W."/>
            <person name="Tsubouchi T."/>
            <person name="Morono Y."/>
            <person name="Uchiyama I."/>
            <person name="Ito T."/>
            <person name="Fujiyama A."/>
            <person name="Inagaki F."/>
            <person name="Takami H."/>
        </authorList>
    </citation>
    <scope>NUCLEOTIDE SEQUENCE</scope>
    <source>
        <strain evidence="1">Expedition CK06-06</strain>
    </source>
</reference>
<dbReference type="Gene3D" id="3.60.20.40">
    <property type="match status" value="1"/>
</dbReference>
<dbReference type="InterPro" id="IPR052896">
    <property type="entry name" value="GGT-like_enzyme"/>
</dbReference>
<dbReference type="InterPro" id="IPR029055">
    <property type="entry name" value="Ntn_hydrolases_N"/>
</dbReference>
<feature type="non-terminal residue" evidence="1">
    <location>
        <position position="259"/>
    </location>
</feature>
<dbReference type="EMBL" id="BARS01034284">
    <property type="protein sequence ID" value="GAG20527.1"/>
    <property type="molecule type" value="Genomic_DNA"/>
</dbReference>
<gene>
    <name evidence="1" type="ORF">S01H1_52987</name>
</gene>
<dbReference type="InterPro" id="IPR043137">
    <property type="entry name" value="GGT_ssub_C"/>
</dbReference>
<dbReference type="PANTHER" id="PTHR43881:SF1">
    <property type="entry name" value="GAMMA-GLUTAMYLTRANSPEPTIDASE (AFU_ORTHOLOGUE AFUA_4G13580)"/>
    <property type="match status" value="1"/>
</dbReference>
<dbReference type="Pfam" id="PF01019">
    <property type="entry name" value="G_glu_transpept"/>
    <property type="match status" value="1"/>
</dbReference>
<dbReference type="PANTHER" id="PTHR43881">
    <property type="entry name" value="GAMMA-GLUTAMYLTRANSPEPTIDASE (AFU_ORTHOLOGUE AFUA_4G13580)"/>
    <property type="match status" value="1"/>
</dbReference>
<feature type="non-terminal residue" evidence="1">
    <location>
        <position position="1"/>
    </location>
</feature>
<evidence type="ECO:0000313" key="1">
    <source>
        <dbReference type="EMBL" id="GAG20527.1"/>
    </source>
</evidence>
<protein>
    <recommendedName>
        <fullName evidence="2">Gamma-glutamyltransferase</fullName>
    </recommendedName>
</protein>
<accession>X0WBE7</accession>
<comment type="caution">
    <text evidence="1">The sequence shown here is derived from an EMBL/GenBank/DDBJ whole genome shotgun (WGS) entry which is preliminary data.</text>
</comment>
<name>X0WBE7_9ZZZZ</name>
<dbReference type="Gene3D" id="1.10.246.230">
    <property type="match status" value="1"/>
</dbReference>
<dbReference type="AlphaFoldDB" id="X0WBE7"/>
<organism evidence="1">
    <name type="scientific">marine sediment metagenome</name>
    <dbReference type="NCBI Taxonomy" id="412755"/>
    <lineage>
        <taxon>unclassified sequences</taxon>
        <taxon>metagenomes</taxon>
        <taxon>ecological metagenomes</taxon>
    </lineage>
</organism>
<proteinExistence type="predicted"/>
<evidence type="ECO:0008006" key="2">
    <source>
        <dbReference type="Google" id="ProtNLM"/>
    </source>
</evidence>
<dbReference type="SUPFAM" id="SSF56235">
    <property type="entry name" value="N-terminal nucleophile aminohydrolases (Ntn hydrolases)"/>
    <property type="match status" value="1"/>
</dbReference>